<dbReference type="PANTHER" id="PTHR22893:SF91">
    <property type="entry name" value="NADPH DEHYDROGENASE 2-RELATED"/>
    <property type="match status" value="1"/>
</dbReference>
<dbReference type="GeneID" id="65084448"/>
<evidence type="ECO:0000256" key="1">
    <source>
        <dbReference type="ARBA" id="ARBA00022630"/>
    </source>
</evidence>
<protein>
    <recommendedName>
        <fullName evidence="2">NADH:flavin oxidoreductase/NADH oxidase N-terminal domain-containing protein</fullName>
    </recommendedName>
</protein>
<dbReference type="Gene3D" id="3.20.20.70">
    <property type="entry name" value="Aldolase class I"/>
    <property type="match status" value="1"/>
</dbReference>
<dbReference type="AlphaFoldDB" id="A0A1L7UMH6"/>
<dbReference type="SUPFAM" id="SSF51395">
    <property type="entry name" value="FMN-linked oxidoreductases"/>
    <property type="match status" value="1"/>
</dbReference>
<comment type="caution">
    <text evidence="3">The sequence shown here is derived from an EMBL/GenBank/DDBJ whole genome shotgun (WGS) entry which is preliminary data.</text>
</comment>
<dbReference type="Proteomes" id="UP000184255">
    <property type="component" value="Unassembled WGS sequence"/>
</dbReference>
<dbReference type="InterPro" id="IPR001155">
    <property type="entry name" value="OxRdtase_FMN_N"/>
</dbReference>
<reference evidence="4" key="1">
    <citation type="journal article" date="2016" name="Genome Biol. Evol.">
        <title>Comparative 'omics' of the Fusarium fujikuroi species complex highlights differences in genetic potential and metabolite synthesis.</title>
        <authorList>
            <person name="Niehaus E.-M."/>
            <person name="Muensterkoetter M."/>
            <person name="Proctor R.H."/>
            <person name="Brown D.W."/>
            <person name="Sharon A."/>
            <person name="Idan Y."/>
            <person name="Oren-Young L."/>
            <person name="Sieber C.M."/>
            <person name="Novak O."/>
            <person name="Pencik A."/>
            <person name="Tarkowska D."/>
            <person name="Hromadova K."/>
            <person name="Freeman S."/>
            <person name="Maymon M."/>
            <person name="Elazar M."/>
            <person name="Youssef S.A."/>
            <person name="El-Shabrawy E.S.M."/>
            <person name="Shalaby A.B.A."/>
            <person name="Houterman P."/>
            <person name="Brock N.L."/>
            <person name="Burkhardt I."/>
            <person name="Tsavkelova E.A."/>
            <person name="Dickschat J.S."/>
            <person name="Galuszka P."/>
            <person name="Gueldener U."/>
            <person name="Tudzynski B."/>
        </authorList>
    </citation>
    <scope>NUCLEOTIDE SEQUENCE [LARGE SCALE GENOMIC DNA]</scope>
    <source>
        <strain evidence="4">MRC7560</strain>
    </source>
</reference>
<dbReference type="GO" id="GO:0003959">
    <property type="term" value="F:NADPH dehydrogenase activity"/>
    <property type="evidence" value="ECO:0007669"/>
    <property type="project" value="TreeGrafter"/>
</dbReference>
<proteinExistence type="predicted"/>
<dbReference type="RefSeq" id="XP_041691087.1">
    <property type="nucleotide sequence ID" value="XM_041825737.1"/>
</dbReference>
<dbReference type="Pfam" id="PF00724">
    <property type="entry name" value="Oxidored_FMN"/>
    <property type="match status" value="1"/>
</dbReference>
<evidence type="ECO:0000259" key="2">
    <source>
        <dbReference type="Pfam" id="PF00724"/>
    </source>
</evidence>
<dbReference type="PANTHER" id="PTHR22893">
    <property type="entry name" value="NADH OXIDOREDUCTASE-RELATED"/>
    <property type="match status" value="1"/>
</dbReference>
<dbReference type="EMBL" id="FCQH01000023">
    <property type="protein sequence ID" value="CVL08446.1"/>
    <property type="molecule type" value="Genomic_DNA"/>
</dbReference>
<keyword evidence="1" id="KW-0285">Flavoprotein</keyword>
<organism evidence="3 4">
    <name type="scientific">Fusarium mangiferae</name>
    <name type="common">Mango malformation disease fungus</name>
    <dbReference type="NCBI Taxonomy" id="192010"/>
    <lineage>
        <taxon>Eukaryota</taxon>
        <taxon>Fungi</taxon>
        <taxon>Dikarya</taxon>
        <taxon>Ascomycota</taxon>
        <taxon>Pezizomycotina</taxon>
        <taxon>Sordariomycetes</taxon>
        <taxon>Hypocreomycetidae</taxon>
        <taxon>Hypocreales</taxon>
        <taxon>Nectriaceae</taxon>
        <taxon>Fusarium</taxon>
        <taxon>Fusarium fujikuroi species complex</taxon>
    </lineage>
</organism>
<keyword evidence="4" id="KW-1185">Reference proteome</keyword>
<dbReference type="GO" id="GO:0010181">
    <property type="term" value="F:FMN binding"/>
    <property type="evidence" value="ECO:0007669"/>
    <property type="project" value="InterPro"/>
</dbReference>
<gene>
    <name evidence="3" type="ORF">FMAN_05181</name>
</gene>
<dbReference type="InterPro" id="IPR045247">
    <property type="entry name" value="Oye-like"/>
</dbReference>
<name>A0A1L7UMH6_FUSMA</name>
<dbReference type="InterPro" id="IPR013785">
    <property type="entry name" value="Aldolase_TIM"/>
</dbReference>
<evidence type="ECO:0000313" key="4">
    <source>
        <dbReference type="Proteomes" id="UP000184255"/>
    </source>
</evidence>
<sequence>MLDIGLHIWCQLWVPDRASDPGLRSELRLDVLSPSPIASSSDCPLSQKMSEGELQEVIEDHRIAARNAIEAGFDSVEIQGGGGYLSDQFPQDLTNKSTDHWGGSIKNRARFPLEVVKAIA</sequence>
<evidence type="ECO:0000313" key="3">
    <source>
        <dbReference type="EMBL" id="CVL08446.1"/>
    </source>
</evidence>
<dbReference type="VEuPathDB" id="FungiDB:FMAN_05181"/>
<feature type="domain" description="NADH:flavin oxidoreductase/NADH oxidase N-terminal" evidence="2">
    <location>
        <begin position="7"/>
        <end position="119"/>
    </location>
</feature>
<accession>A0A1L7UMH6</accession>